<dbReference type="Gene3D" id="3.20.20.410">
    <property type="entry name" value="Protein of unknown function UPF0759"/>
    <property type="match status" value="1"/>
</dbReference>
<name>A0A366CUL1_9GAMM</name>
<dbReference type="OrthoDB" id="9780310at2"/>
<sequence>MTVLYGMAQWQHPAWIDWLYSSAVPGGERLAEYANVFSSVEVGSTFYAPVADQQLMRWFQQVGAEFRFCFKVPQQISHASAQRPWQEVRNDWLAFQQTLSPLVAKLGPTMLQLPGRLAAERLPYILALMDEWQLSTPLSVEVRHLDFFDKGEREAAFLKALSERQVNRVVMDSRPVFSTPAYNESLLDAQQKKPRVPCHPVATATTPIVRYIGHPDLPSNHVWLDQWAVKIKQWLEEGLSPVVFVHSSDNIAAPTLASWLDDKLVANGALPCKQLILPDTLEQMSLI</sequence>
<dbReference type="InterPro" id="IPR036520">
    <property type="entry name" value="UPF0759_sf"/>
</dbReference>
<protein>
    <submittedName>
        <fullName evidence="1">Uncharacterized protein YecE (DUF72 family)</fullName>
    </submittedName>
</protein>
<reference evidence="1 2" key="1">
    <citation type="submission" date="2018-06" db="EMBL/GenBank/DDBJ databases">
        <title>Genomic Encyclopedia of Type Strains, Phase III (KMG-III): the genomes of soil and plant-associated and newly described type strains.</title>
        <authorList>
            <person name="Whitman W."/>
        </authorList>
    </citation>
    <scope>NUCLEOTIDE SEQUENCE [LARGE SCALE GENOMIC DNA]</scope>
    <source>
        <strain evidence="1 2">CECT 7732</strain>
    </source>
</reference>
<dbReference type="EMBL" id="QNRF01000009">
    <property type="protein sequence ID" value="RBO80000.1"/>
    <property type="molecule type" value="Genomic_DNA"/>
</dbReference>
<gene>
    <name evidence="1" type="ORF">DFP76_10942</name>
</gene>
<evidence type="ECO:0000313" key="2">
    <source>
        <dbReference type="Proteomes" id="UP000252086"/>
    </source>
</evidence>
<dbReference type="Proteomes" id="UP000252086">
    <property type="component" value="Unassembled WGS sequence"/>
</dbReference>
<dbReference type="AlphaFoldDB" id="A0A366CUL1"/>
<dbReference type="PANTHER" id="PTHR30348">
    <property type="entry name" value="UNCHARACTERIZED PROTEIN YECE"/>
    <property type="match status" value="1"/>
</dbReference>
<keyword evidence="2" id="KW-1185">Reference proteome</keyword>
<proteinExistence type="predicted"/>
<dbReference type="PANTHER" id="PTHR30348:SF9">
    <property type="entry name" value="UPF0759 PROTEIN YECE"/>
    <property type="match status" value="1"/>
</dbReference>
<dbReference type="SUPFAM" id="SSF117396">
    <property type="entry name" value="TM1631-like"/>
    <property type="match status" value="1"/>
</dbReference>
<dbReference type="RefSeq" id="WP_113875405.1">
    <property type="nucleotide sequence ID" value="NZ_QNRF01000009.1"/>
</dbReference>
<organism evidence="1 2">
    <name type="scientific">Marinomonas aquiplantarum</name>
    <dbReference type="NCBI Taxonomy" id="491951"/>
    <lineage>
        <taxon>Bacteria</taxon>
        <taxon>Pseudomonadati</taxon>
        <taxon>Pseudomonadota</taxon>
        <taxon>Gammaproteobacteria</taxon>
        <taxon>Oceanospirillales</taxon>
        <taxon>Oceanospirillaceae</taxon>
        <taxon>Marinomonas</taxon>
    </lineage>
</organism>
<comment type="caution">
    <text evidence="1">The sequence shown here is derived from an EMBL/GenBank/DDBJ whole genome shotgun (WGS) entry which is preliminary data.</text>
</comment>
<dbReference type="Pfam" id="PF01904">
    <property type="entry name" value="DUF72"/>
    <property type="match status" value="1"/>
</dbReference>
<evidence type="ECO:0000313" key="1">
    <source>
        <dbReference type="EMBL" id="RBO80000.1"/>
    </source>
</evidence>
<accession>A0A366CUL1</accession>
<dbReference type="InterPro" id="IPR002763">
    <property type="entry name" value="DUF72"/>
</dbReference>